<dbReference type="Pfam" id="PF14579">
    <property type="entry name" value="HHH_6"/>
    <property type="match status" value="1"/>
</dbReference>
<organism evidence="3">
    <name type="scientific">marine metagenome</name>
    <dbReference type="NCBI Taxonomy" id="408172"/>
    <lineage>
        <taxon>unclassified sequences</taxon>
        <taxon>metagenomes</taxon>
        <taxon>ecological metagenomes</taxon>
    </lineage>
</organism>
<dbReference type="InterPro" id="IPR040982">
    <property type="entry name" value="DNA_pol3_finger"/>
</dbReference>
<dbReference type="PANTHER" id="PTHR32294:SF0">
    <property type="entry name" value="DNA POLYMERASE III SUBUNIT ALPHA"/>
    <property type="match status" value="1"/>
</dbReference>
<dbReference type="InterPro" id="IPR029460">
    <property type="entry name" value="DNAPol_HHH"/>
</dbReference>
<evidence type="ECO:0008006" key="4">
    <source>
        <dbReference type="Google" id="ProtNLM"/>
    </source>
</evidence>
<sequence>MICDGHTKGVFQLESSLGKHWAKEVRPRNIKELAALISLIRPGCLKAKDSDGKSMTQIYADRKAGKPNCPVEYLHESLEPILKETYGVLVYQEQSMMIAQQLAGFDLKEADALRKAIGKKKADLMEKVKKSFLTGAIRKGLITKEIAEEIFSWIEKSNRYAFNKSHAVSYAFNAYWSAYCKTYRLKKFYEKYLNRSDKKPKPDVEKKLLIMDAKRSNIEILPPRLQHLYTEFTRHSEKDIIYFGLRHIKNVGTKECEKLQELIKATDISQYRWIDCLIKIIYELNLNKRSVISLISVGAFNGEHNLTNRQQMLYEFDSWKQLSAREQKAIADNYHSQNPALYAENLADCIGHMINTIKVNSRRITIVIDIKNSLENPFYELNDKASTIAIDEEKYMSCSLTCDKIDGIELNIVTSVCKDIANGTITGKANLAAQVISVRTYKTKRGKNPGQTMAFLCAEDGSGSVDSVTVFPECYAQHKDLLIEGNTVLMMGEISKKDNTSLIVNKISQI</sequence>
<evidence type="ECO:0000313" key="3">
    <source>
        <dbReference type="EMBL" id="SVA79598.1"/>
    </source>
</evidence>
<dbReference type="GO" id="GO:0008408">
    <property type="term" value="F:3'-5' exonuclease activity"/>
    <property type="evidence" value="ECO:0007669"/>
    <property type="project" value="InterPro"/>
</dbReference>
<protein>
    <recommendedName>
        <fullName evidence="4">DNA polymerase III alpha subunit finger domain-containing protein</fullName>
    </recommendedName>
</protein>
<feature type="domain" description="DNA polymerase helix-hairpin-helix motif" evidence="1">
    <location>
        <begin position="217"/>
        <end position="303"/>
    </location>
</feature>
<dbReference type="CDD" id="cd04485">
    <property type="entry name" value="DnaE_OBF"/>
    <property type="match status" value="1"/>
</dbReference>
<proteinExistence type="predicted"/>
<evidence type="ECO:0000259" key="1">
    <source>
        <dbReference type="Pfam" id="PF14579"/>
    </source>
</evidence>
<feature type="domain" description="DNA polymerase III alpha subunit finger" evidence="2">
    <location>
        <begin position="1"/>
        <end position="139"/>
    </location>
</feature>
<dbReference type="EMBL" id="UINC01018873">
    <property type="protein sequence ID" value="SVA79598.1"/>
    <property type="molecule type" value="Genomic_DNA"/>
</dbReference>
<name>A0A381YRE4_9ZZZZ</name>
<dbReference type="Pfam" id="PF17657">
    <property type="entry name" value="DNA_pol3_finger"/>
    <property type="match status" value="1"/>
</dbReference>
<evidence type="ECO:0000259" key="2">
    <source>
        <dbReference type="Pfam" id="PF17657"/>
    </source>
</evidence>
<dbReference type="InterPro" id="IPR004805">
    <property type="entry name" value="DnaE2/DnaE/PolC"/>
</dbReference>
<dbReference type="AlphaFoldDB" id="A0A381YRE4"/>
<reference evidence="3" key="1">
    <citation type="submission" date="2018-05" db="EMBL/GenBank/DDBJ databases">
        <authorList>
            <person name="Lanie J.A."/>
            <person name="Ng W.-L."/>
            <person name="Kazmierczak K.M."/>
            <person name="Andrzejewski T.M."/>
            <person name="Davidsen T.M."/>
            <person name="Wayne K.J."/>
            <person name="Tettelin H."/>
            <person name="Glass J.I."/>
            <person name="Rusch D."/>
            <person name="Podicherti R."/>
            <person name="Tsui H.-C.T."/>
            <person name="Winkler M.E."/>
        </authorList>
    </citation>
    <scope>NUCLEOTIDE SEQUENCE</scope>
</reference>
<accession>A0A381YRE4</accession>
<dbReference type="Gene3D" id="1.10.150.870">
    <property type="match status" value="1"/>
</dbReference>
<dbReference type="GO" id="GO:0006260">
    <property type="term" value="P:DNA replication"/>
    <property type="evidence" value="ECO:0007669"/>
    <property type="project" value="InterPro"/>
</dbReference>
<dbReference type="PANTHER" id="PTHR32294">
    <property type="entry name" value="DNA POLYMERASE III SUBUNIT ALPHA"/>
    <property type="match status" value="1"/>
</dbReference>
<gene>
    <name evidence="3" type="ORF">METZ01_LOCUS132452</name>
</gene>